<dbReference type="EMBL" id="KF356199">
    <property type="protein sequence ID" value="AGR48633.1"/>
    <property type="molecule type" value="Genomic_DNA"/>
</dbReference>
<protein>
    <submittedName>
        <fullName evidence="1">Uncharacterized protein</fullName>
    </submittedName>
</protein>
<name>A0A075BSM0_9CAUD</name>
<dbReference type="KEGG" id="vg:26643246"/>
<accession>A0A075BSM0</accession>
<organism evidence="1 2">
    <name type="scientific">Microcystis phage MaMV-DC</name>
    <dbReference type="NCBI Taxonomy" id="1357715"/>
    <lineage>
        <taxon>Viruses</taxon>
        <taxon>Duplodnaviria</taxon>
        <taxon>Heunggongvirae</taxon>
        <taxon>Uroviricota</taxon>
        <taxon>Caudoviricetes</taxon>
        <taxon>Fukuivirus</taxon>
        <taxon>Fukuivirus MVDC</taxon>
    </lineage>
</organism>
<dbReference type="GeneID" id="26643246"/>
<sequence>MSKYKSANKAARTQLAYSFEWGMQAELGADPAPYYFSLPNILLELREWLELNPHTPWSEWIEWNSLSSSQRWIISRVILREVTLEEAKEANKVRLRLIRYLKLNEGIGLPYEKEGVWFEELRTPRLAERLVDLGIKDWWEVKRFLPLWEGVRAPGRVWNSGHQPDHSTVLEVALTPNYNRLPIWVKRVLVRMPVPTRIGNVWDLIPAARIWKYNTEIPKSLAVRLGTIYKSRPDLRALAGVIWKKEGKQWDRARRRSRTERICAFWQRFNEVCHSGRTAIAQYLWVSGHKRLALRKLYGELSWAIERPLLKAFNDNEEAIFGEEGYIPALKVAVANKLLRGNPPEYLIPLVLTFGSRSEEWLNKLAKLGYSEHDATYWLPLGGQGLSEFLFAQGERLRQRSTSVSELGLICRVWHKLSAEERSLPFRQLVLICKVRKYSHINHQEFALECANWGVATGDYKSYENKFIHSLEVPDFLPGIDATRYGIRAFFLPREDTRGLFLGEYTKCCQHPDGAGETCAWYGQQKPNSGFLVFEDDSGTIIAQSWTWINESGDLCFDNCEALGLGQREPTVILLYEEIAQKILEMHSVNRVLLGANGDLYGAPATWGEPLKVGRSLLPRDYQDYTDAKRVYVLRERMAPLYTLGGEIMCPYRTYFQLDHQTTQRRSVDGPACHINLDGHRWYVVPDGDLEIITLIE</sequence>
<proteinExistence type="predicted"/>
<keyword evidence="2" id="KW-1185">Reference proteome</keyword>
<reference evidence="1 2" key="1">
    <citation type="submission" date="2013-07" db="EMBL/GenBank/DDBJ databases">
        <title>Sequencing and analysis of the complete genome of Microcystis aeruginosa phage MaMV-DC.</title>
        <authorList>
            <person name="Ou T."/>
            <person name="Li S.H."/>
            <person name="Zhang Q.Y."/>
        </authorList>
    </citation>
    <scope>NUCLEOTIDE SEQUENCE [LARGE SCALE GENOMIC DNA]</scope>
</reference>
<gene>
    <name evidence="1" type="ORF">MaMVDC_68</name>
</gene>
<evidence type="ECO:0000313" key="1">
    <source>
        <dbReference type="EMBL" id="AGR48633.1"/>
    </source>
</evidence>
<dbReference type="RefSeq" id="YP_009217752.1">
    <property type="nucleotide sequence ID" value="NC_029002.1"/>
</dbReference>
<evidence type="ECO:0000313" key="2">
    <source>
        <dbReference type="Proteomes" id="UP000028567"/>
    </source>
</evidence>
<dbReference type="Proteomes" id="UP000028567">
    <property type="component" value="Segment"/>
</dbReference>